<keyword evidence="4" id="KW-1185">Reference proteome</keyword>
<gene>
    <name evidence="3" type="ORF">HKK74_18450</name>
</gene>
<dbReference type="RefSeq" id="WP_187244477.1">
    <property type="nucleotide sequence ID" value="NZ_BAAAOK010000004.1"/>
</dbReference>
<evidence type="ECO:0000256" key="1">
    <source>
        <dbReference type="SAM" id="MobiDB-lite"/>
    </source>
</evidence>
<feature type="transmembrane region" description="Helical" evidence="2">
    <location>
        <begin position="225"/>
        <end position="245"/>
    </location>
</feature>
<feature type="transmembrane region" description="Helical" evidence="2">
    <location>
        <begin position="44"/>
        <end position="67"/>
    </location>
</feature>
<dbReference type="EMBL" id="JABVEC010000013">
    <property type="protein sequence ID" value="MBC6467459.1"/>
    <property type="molecule type" value="Genomic_DNA"/>
</dbReference>
<dbReference type="InterPro" id="IPR025238">
    <property type="entry name" value="DUF4184"/>
</dbReference>
<accession>A0ABR7LS90</accession>
<name>A0ABR7LS90_9ACTN</name>
<dbReference type="Pfam" id="PF13803">
    <property type="entry name" value="DUF4184"/>
    <property type="match status" value="1"/>
</dbReference>
<organism evidence="3 4">
    <name type="scientific">Actinomadura alba</name>
    <dbReference type="NCBI Taxonomy" id="406431"/>
    <lineage>
        <taxon>Bacteria</taxon>
        <taxon>Bacillati</taxon>
        <taxon>Actinomycetota</taxon>
        <taxon>Actinomycetes</taxon>
        <taxon>Streptosporangiales</taxon>
        <taxon>Thermomonosporaceae</taxon>
        <taxon>Actinomadura</taxon>
    </lineage>
</organism>
<feature type="compositionally biased region" description="Low complexity" evidence="1">
    <location>
        <begin position="260"/>
        <end position="279"/>
    </location>
</feature>
<protein>
    <submittedName>
        <fullName evidence="3">DUF4184 family protein</fullName>
    </submittedName>
</protein>
<reference evidence="3 4" key="1">
    <citation type="submission" date="2020-06" db="EMBL/GenBank/DDBJ databases">
        <title>Actinomadura xiongansis sp. nov., isolated from soil of Baiyangdian.</title>
        <authorList>
            <person name="Zhang X."/>
        </authorList>
    </citation>
    <scope>NUCLEOTIDE SEQUENCE [LARGE SCALE GENOMIC DNA]</scope>
    <source>
        <strain evidence="3 4">HBUM206468</strain>
    </source>
</reference>
<keyword evidence="2" id="KW-1133">Transmembrane helix</keyword>
<sequence length="279" mass="30122">MPFTLSHPAIVLPLARGRLVPSAMVMGSMAPDLPYFLPFFKERWLTHMFIGTVTVDLGLALLLLAVFHPLLKWPLIALCPAWVRGRVAVPARGFDELRMNDLGWVLVSAAIGTFSHVSWDAFTHPDAPGVRWWPALAEPLAFGLPGFKVAQYGSGAIGLLVIAGWAFWWLRHATPAADEPAGLPVRHRVATLTGTVVAGLAGSCYGALSWLPLNSDRSDLHARTVGGVIGAMAFATLALIAYSLVFHALRRRAPRPADGSSPRRATPARRPQSSSESRS</sequence>
<evidence type="ECO:0000313" key="3">
    <source>
        <dbReference type="EMBL" id="MBC6467459.1"/>
    </source>
</evidence>
<feature type="transmembrane region" description="Helical" evidence="2">
    <location>
        <begin position="149"/>
        <end position="170"/>
    </location>
</feature>
<feature type="transmembrane region" description="Helical" evidence="2">
    <location>
        <begin position="191"/>
        <end position="213"/>
    </location>
</feature>
<feature type="transmembrane region" description="Helical" evidence="2">
    <location>
        <begin position="102"/>
        <end position="119"/>
    </location>
</feature>
<evidence type="ECO:0000313" key="4">
    <source>
        <dbReference type="Proteomes" id="UP000805614"/>
    </source>
</evidence>
<proteinExistence type="predicted"/>
<comment type="caution">
    <text evidence="3">The sequence shown here is derived from an EMBL/GenBank/DDBJ whole genome shotgun (WGS) entry which is preliminary data.</text>
</comment>
<feature type="region of interest" description="Disordered" evidence="1">
    <location>
        <begin position="254"/>
        <end position="279"/>
    </location>
</feature>
<keyword evidence="2" id="KW-0472">Membrane</keyword>
<dbReference type="Proteomes" id="UP000805614">
    <property type="component" value="Unassembled WGS sequence"/>
</dbReference>
<evidence type="ECO:0000256" key="2">
    <source>
        <dbReference type="SAM" id="Phobius"/>
    </source>
</evidence>
<keyword evidence="2" id="KW-0812">Transmembrane</keyword>